<dbReference type="EMBL" id="RCZG01000001">
    <property type="protein sequence ID" value="TPG37149.1"/>
    <property type="molecule type" value="Genomic_DNA"/>
</dbReference>
<keyword evidence="2" id="KW-0479">Metal-binding</keyword>
<evidence type="ECO:0000259" key="8">
    <source>
        <dbReference type="Pfam" id="PF02868"/>
    </source>
</evidence>
<dbReference type="Gene3D" id="1.10.390.10">
    <property type="entry name" value="Neutral Protease Domain 2"/>
    <property type="match status" value="1"/>
</dbReference>
<gene>
    <name evidence="9" type="ORF">EAH80_04730</name>
</gene>
<dbReference type="GO" id="GO:0004222">
    <property type="term" value="F:metalloendopeptidase activity"/>
    <property type="evidence" value="ECO:0007669"/>
    <property type="project" value="InterPro"/>
</dbReference>
<protein>
    <submittedName>
        <fullName evidence="9">M4 family peptidase</fullName>
    </submittedName>
</protein>
<evidence type="ECO:0000256" key="2">
    <source>
        <dbReference type="ARBA" id="ARBA00022723"/>
    </source>
</evidence>
<dbReference type="Proteomes" id="UP000320095">
    <property type="component" value="Unassembled WGS sequence"/>
</dbReference>
<keyword evidence="3" id="KW-0378">Hydrolase</keyword>
<proteinExistence type="predicted"/>
<dbReference type="InterPro" id="IPR013856">
    <property type="entry name" value="Peptidase_M4_domain"/>
</dbReference>
<evidence type="ECO:0000256" key="3">
    <source>
        <dbReference type="ARBA" id="ARBA00022801"/>
    </source>
</evidence>
<feature type="domain" description="Peptidase M4 C-terminal" evidence="8">
    <location>
        <begin position="683"/>
        <end position="834"/>
    </location>
</feature>
<dbReference type="GO" id="GO:0046872">
    <property type="term" value="F:metal ion binding"/>
    <property type="evidence" value="ECO:0007669"/>
    <property type="project" value="UniProtKB-KW"/>
</dbReference>
<feature type="region of interest" description="Disordered" evidence="6">
    <location>
        <begin position="1"/>
        <end position="89"/>
    </location>
</feature>
<feature type="region of interest" description="Disordered" evidence="6">
    <location>
        <begin position="115"/>
        <end position="153"/>
    </location>
</feature>
<name>A0A502EJB9_9MYCO</name>
<evidence type="ECO:0000256" key="5">
    <source>
        <dbReference type="ARBA" id="ARBA00023049"/>
    </source>
</evidence>
<feature type="compositionally biased region" description="Polar residues" evidence="6">
    <location>
        <begin position="63"/>
        <end position="76"/>
    </location>
</feature>
<comment type="caution">
    <text evidence="9">The sequence shown here is derived from an EMBL/GenBank/DDBJ whole genome shotgun (WGS) entry which is preliminary data.</text>
</comment>
<feature type="compositionally biased region" description="Low complexity" evidence="6">
    <location>
        <begin position="12"/>
        <end position="62"/>
    </location>
</feature>
<dbReference type="SUPFAM" id="SSF55486">
    <property type="entry name" value="Metalloproteases ('zincins'), catalytic domain"/>
    <property type="match status" value="1"/>
</dbReference>
<dbReference type="Pfam" id="PF01447">
    <property type="entry name" value="Peptidase_M4"/>
    <property type="match status" value="1"/>
</dbReference>
<evidence type="ECO:0000259" key="7">
    <source>
        <dbReference type="Pfam" id="PF01447"/>
    </source>
</evidence>
<reference evidence="9 10" key="1">
    <citation type="journal article" date="2019" name="Environ. Microbiol.">
        <title>Species interactions and distinct microbial communities in high Arctic permafrost affected cryosols are associated with the CH4 and CO2 gas fluxes.</title>
        <authorList>
            <person name="Altshuler I."/>
            <person name="Hamel J."/>
            <person name="Turney S."/>
            <person name="Magnuson E."/>
            <person name="Levesque R."/>
            <person name="Greer C."/>
            <person name="Whyte L.G."/>
        </authorList>
    </citation>
    <scope>NUCLEOTIDE SEQUENCE [LARGE SCALE GENOMIC DNA]</scope>
    <source>
        <strain evidence="9 10">S5.20</strain>
    </source>
</reference>
<keyword evidence="5" id="KW-0482">Metalloprotease</keyword>
<dbReference type="Pfam" id="PF02868">
    <property type="entry name" value="Peptidase_M4_C"/>
    <property type="match status" value="1"/>
</dbReference>
<evidence type="ECO:0000256" key="4">
    <source>
        <dbReference type="ARBA" id="ARBA00022833"/>
    </source>
</evidence>
<evidence type="ECO:0000313" key="10">
    <source>
        <dbReference type="Proteomes" id="UP000320095"/>
    </source>
</evidence>
<dbReference type="InterPro" id="IPR001570">
    <property type="entry name" value="Peptidase_M4_C_domain"/>
</dbReference>
<dbReference type="AlphaFoldDB" id="A0A502EJB9"/>
<sequence>MSAVITSGQGLAAADSGDAAGSAQTASASTDAGGAGTDAPGVATDDGAAGSSSDGGSTGSATRQPVSTVSAQQNISAKKDDGPDGGVATANTALESLAGSTVTLSDADTTEDHATATSALDATSIAKPSTMRRAAQTKAPDHTFTPTPARSPKELMPLATLTGSESKTLKSEVSVSALPDDATPVATPAAASLAASTVTTTAAVTPVRPAAAARSTLAGIVTNLLNWMGLGPRKTIQPVPAWPVGPMVQSLWLMVREINDRFASGRPAANPTVASAPLLGPDGVAPDPLELSDLLAHPGVAANLNTDGSLDVLDGRFVDTTVASAVDAAELLNRLAPVLGAAAGFADPANITVQHIGHTSTTGSDVSETVYRVRDSLDGIPVLGSEAILITDAGGAVTGLFNNLRNLAGVDVTPDALIDQKAEAAAAAAPTYLTSATWVGSPLAQWVRLASSRFDPQLVVYAFDPNGSPRVAWQVTVTPARRVLAPSEPSTVYYVYANGADAGAVMSATTNAQGATTVSTSATDVLGHVRTINTVQVSRFFRQIATLQDLPRNITTYRTAFAFLTGTPYVPSGPIQKRRFGGWDTSGVSGQANAAEAYDYYQSVLGVTSYDGNGAPITVVVEWNTSKNSIGKYNNAYWDPATRQLVFGNGSNLEGAVDVVAHEYTHAIVTYALGQSGSVGLDHGEAGALNEAYADIMGSLIEGKTDSGRWLIGEDSDWSGGALRDLADPTSFGTEYGPDRDNYATRYTGTGDDGGEHVNSTIFSHAAYEMMTDAATTGISTETWSRVFYHSLFRLSSGATFLDGRAAVLDAAHELGFTVTQLGAISRAFDGVGIVASA</sequence>
<keyword evidence="1" id="KW-0645">Protease</keyword>
<dbReference type="PANTHER" id="PTHR33794">
    <property type="entry name" value="BACILLOLYSIN"/>
    <property type="match status" value="1"/>
</dbReference>
<feature type="domain" description="Peptidase M4" evidence="7">
    <location>
        <begin position="579"/>
        <end position="669"/>
    </location>
</feature>
<keyword evidence="10" id="KW-1185">Reference proteome</keyword>
<dbReference type="InterPro" id="IPR027268">
    <property type="entry name" value="Peptidase_M4/M1_CTD_sf"/>
</dbReference>
<evidence type="ECO:0000256" key="1">
    <source>
        <dbReference type="ARBA" id="ARBA00022670"/>
    </source>
</evidence>
<dbReference type="CDD" id="cd09597">
    <property type="entry name" value="M4_TLP"/>
    <property type="match status" value="1"/>
</dbReference>
<dbReference type="Gene3D" id="3.10.170.10">
    <property type="match status" value="1"/>
</dbReference>
<dbReference type="PANTHER" id="PTHR33794:SF1">
    <property type="entry name" value="BACILLOLYSIN"/>
    <property type="match status" value="1"/>
</dbReference>
<organism evidence="9 10">
    <name type="scientific">Mycolicibacterium hodleri</name>
    <dbReference type="NCBI Taxonomy" id="49897"/>
    <lineage>
        <taxon>Bacteria</taxon>
        <taxon>Bacillati</taxon>
        <taxon>Actinomycetota</taxon>
        <taxon>Actinomycetes</taxon>
        <taxon>Mycobacteriales</taxon>
        <taxon>Mycobacteriaceae</taxon>
        <taxon>Mycolicibacterium</taxon>
    </lineage>
</organism>
<accession>A0A502EJB9</accession>
<evidence type="ECO:0000256" key="6">
    <source>
        <dbReference type="SAM" id="MobiDB-lite"/>
    </source>
</evidence>
<evidence type="ECO:0000313" key="9">
    <source>
        <dbReference type="EMBL" id="TPG37149.1"/>
    </source>
</evidence>
<dbReference type="InterPro" id="IPR050728">
    <property type="entry name" value="Zinc_Metalloprotease_M4"/>
</dbReference>
<dbReference type="GO" id="GO:0006508">
    <property type="term" value="P:proteolysis"/>
    <property type="evidence" value="ECO:0007669"/>
    <property type="project" value="UniProtKB-KW"/>
</dbReference>
<keyword evidence="4" id="KW-0862">Zinc</keyword>